<comment type="caution">
    <text evidence="2">The sequence shown here is derived from an EMBL/GenBank/DDBJ whole genome shotgun (WGS) entry which is preliminary data.</text>
</comment>
<feature type="domain" description="Protein NO VEIN C-terminal" evidence="1">
    <location>
        <begin position="160"/>
        <end position="257"/>
    </location>
</feature>
<organism evidence="2 3">
    <name type="scientific">Amaricoccus macauensis</name>
    <dbReference type="NCBI Taxonomy" id="57001"/>
    <lineage>
        <taxon>Bacteria</taxon>
        <taxon>Pseudomonadati</taxon>
        <taxon>Pseudomonadota</taxon>
        <taxon>Alphaproteobacteria</taxon>
        <taxon>Rhodobacterales</taxon>
        <taxon>Paracoccaceae</taxon>
        <taxon>Amaricoccus</taxon>
    </lineage>
</organism>
<evidence type="ECO:0000313" key="2">
    <source>
        <dbReference type="EMBL" id="MBB5224061.1"/>
    </source>
</evidence>
<dbReference type="Proteomes" id="UP000549457">
    <property type="component" value="Unassembled WGS sequence"/>
</dbReference>
<dbReference type="EMBL" id="JACHFM010000005">
    <property type="protein sequence ID" value="MBB5224061.1"/>
    <property type="molecule type" value="Genomic_DNA"/>
</dbReference>
<dbReference type="RefSeq" id="WP_425486650.1">
    <property type="nucleotide sequence ID" value="NZ_JACHFM010000005.1"/>
</dbReference>
<keyword evidence="3" id="KW-1185">Reference proteome</keyword>
<evidence type="ECO:0000313" key="3">
    <source>
        <dbReference type="Proteomes" id="UP000549457"/>
    </source>
</evidence>
<protein>
    <recommendedName>
        <fullName evidence="1">Protein NO VEIN C-terminal domain-containing protein</fullName>
    </recommendedName>
</protein>
<reference evidence="2 3" key="1">
    <citation type="submission" date="2020-08" db="EMBL/GenBank/DDBJ databases">
        <title>Genomic Encyclopedia of Type Strains, Phase IV (KMG-IV): sequencing the most valuable type-strain genomes for metagenomic binning, comparative biology and taxonomic classification.</title>
        <authorList>
            <person name="Goeker M."/>
        </authorList>
    </citation>
    <scope>NUCLEOTIDE SEQUENCE [LARGE SCALE GENOMIC DNA]</scope>
    <source>
        <strain evidence="2 3">DSM 101730</strain>
    </source>
</reference>
<name>A0A840SY77_9RHOB</name>
<dbReference type="AlphaFoldDB" id="A0A840SY77"/>
<sequence>MSEGRAGQDWSEQEIDLIVADYFAMLAMELRGERYVKAHRNAELQRLTGRRRGAIEFKHENISAVLRELGEPWIRGYMPMPNYQNALVDGVERYLDARTVPIAPTKPAQGLSEDAALFIGPAPLRTVRTTPEMTRDLERLVRKFDPAARDAKNRALGKSGEERVLRSERARLRAAGRDDLARKVRWVAEEEGDGAGYDILSFAGSGETRFLEVKTTAGPDKTPFYVSSNEKAFSEERPAEFRIFRLYDFAREPKAFLIAPPLGDHLNLTAANYRAAFR</sequence>
<accession>A0A840SY77</accession>
<evidence type="ECO:0000259" key="1">
    <source>
        <dbReference type="Pfam" id="PF13020"/>
    </source>
</evidence>
<proteinExistence type="predicted"/>
<dbReference type="Pfam" id="PF13020">
    <property type="entry name" value="NOV_C"/>
    <property type="match status" value="1"/>
</dbReference>
<gene>
    <name evidence="2" type="ORF">HNP73_004022</name>
</gene>
<dbReference type="InterPro" id="IPR024975">
    <property type="entry name" value="NOV_C"/>
</dbReference>